<dbReference type="VEuPathDB" id="TrichDB:TVAG_215130"/>
<evidence type="ECO:0000313" key="2">
    <source>
        <dbReference type="Proteomes" id="UP000001542"/>
    </source>
</evidence>
<dbReference type="RefSeq" id="XP_001312543.1">
    <property type="nucleotide sequence ID" value="XM_001312542.1"/>
</dbReference>
<dbReference type="InterPro" id="IPR011989">
    <property type="entry name" value="ARM-like"/>
</dbReference>
<dbReference type="KEGG" id="tva:4757423"/>
<proteinExistence type="predicted"/>
<dbReference type="InParanoid" id="A2F643"/>
<name>A2F643_TRIV3</name>
<dbReference type="AlphaFoldDB" id="A2F643"/>
<evidence type="ECO:0000313" key="1">
    <source>
        <dbReference type="EMBL" id="EAX99613.1"/>
    </source>
</evidence>
<organism evidence="1 2">
    <name type="scientific">Trichomonas vaginalis (strain ATCC PRA-98 / G3)</name>
    <dbReference type="NCBI Taxonomy" id="412133"/>
    <lineage>
        <taxon>Eukaryota</taxon>
        <taxon>Metamonada</taxon>
        <taxon>Parabasalia</taxon>
        <taxon>Trichomonadida</taxon>
        <taxon>Trichomonadidae</taxon>
        <taxon>Trichomonas</taxon>
    </lineage>
</organism>
<accession>A2F643</accession>
<evidence type="ECO:0008006" key="3">
    <source>
        <dbReference type="Google" id="ProtNLM"/>
    </source>
</evidence>
<dbReference type="Proteomes" id="UP000001542">
    <property type="component" value="Unassembled WGS sequence"/>
</dbReference>
<gene>
    <name evidence="1" type="ORF">TVAG_215130</name>
</gene>
<protein>
    <recommendedName>
        <fullName evidence="3">TOG domain-containing protein</fullName>
    </recommendedName>
</protein>
<dbReference type="EMBL" id="DS113631">
    <property type="protein sequence ID" value="EAX99613.1"/>
    <property type="molecule type" value="Genomic_DNA"/>
</dbReference>
<dbReference type="Gene3D" id="1.25.10.10">
    <property type="entry name" value="Leucine-rich Repeat Variant"/>
    <property type="match status" value="1"/>
</dbReference>
<dbReference type="VEuPathDB" id="TrichDB:TVAGG3_0363850"/>
<dbReference type="SUPFAM" id="SSF48371">
    <property type="entry name" value="ARM repeat"/>
    <property type="match status" value="1"/>
</dbReference>
<keyword evidence="2" id="KW-1185">Reference proteome</keyword>
<sequence>MDPFELLPLLDQQGEEIIQSGNDYYRPSFPLNLSTQSFVELFPIVINTFNKRIMTGLCYNISPYITKNNFLFDKKQIQELWLKFGELLPNVIEQPAFSGFLEGVSMLSLYYGKESKEFFKFLARSSEKFTHQAALILANSYQYINNDFFKYNTVFVCNLMIQNIETLTPSQHLSFVRMMDLFDYEKITPELEETFIYSLWKILFNSVEKAPGLAQEFAGALHKIYLAHPQLFNKENKYLSELFDDETNKSYQEWLQLLSNVIVFTPFFCFSDIEYLFHIFVSYEAMYMGETYSVHTKSLSALDSISGLFTHVQLNHILHILKDELSSANYPASIAIWSVIEFFLANFEEKSLNELIDAINLGFTNNYPLKGPLFYAIRNIANQLTHKHEEFISSLIPHIQESMAVAYGDAGVQAMHMMIDLLDADIFEARLSLWKIIDAGLNAAKHVIPVYFDYLVACARKINDQTEQDVTSIAVYLLGVAETAGLDGDIRNKALESISEVMEYYPKVLSETKGKIVPVLVELLEKYKDKRSAENVLSFIDLDKEDQLKNAVLKALNDKENQFRTKIAVTFAKICQESKSSQIFPLEIIDELLSSQDEMIFKRGIKCAAVLHKIIPSEKLNQIISKIVDYTKKSKSSGVVNASFRILKTVVDGLKDPNLPVNELIYCALQGRLAIFNHMPPFAFLDEAFSMYGAFSHFMSRFPSKSHHLMQTLIMWIPLVPNKVLPQLCKPLQIALDKEIMDESNGKCLYEMLLKRIVQKDYGQQPLIEAMQLSIDLADRFEKLPLMDLLSALEDVWDMYNDDYHTISYLGPAFLEVLLANHKEIDQRSGITQQIAKAIVSEDFDFDGPQMADLYIQLYDLQPKFCNPDADVAIVMTYYLTMDDEHLKEIGFDADTLQDMFEIFKQDLNDDKTIFPQLTNFINRKLPRASNRLKKLYGADKERPIFEKPPPPQDDNHCGCCHCHDCDDHDHHDHCHDCHCEGCHHH</sequence>
<reference evidence="1" key="1">
    <citation type="submission" date="2006-10" db="EMBL/GenBank/DDBJ databases">
        <authorList>
            <person name="Amadeo P."/>
            <person name="Zhao Q."/>
            <person name="Wortman J."/>
            <person name="Fraser-Liggett C."/>
            <person name="Carlton J."/>
        </authorList>
    </citation>
    <scope>NUCLEOTIDE SEQUENCE</scope>
    <source>
        <strain evidence="1">G3</strain>
    </source>
</reference>
<dbReference type="InterPro" id="IPR016024">
    <property type="entry name" value="ARM-type_fold"/>
</dbReference>
<reference evidence="1" key="2">
    <citation type="journal article" date="2007" name="Science">
        <title>Draft genome sequence of the sexually transmitted pathogen Trichomonas vaginalis.</title>
        <authorList>
            <person name="Carlton J.M."/>
            <person name="Hirt R.P."/>
            <person name="Silva J.C."/>
            <person name="Delcher A.L."/>
            <person name="Schatz M."/>
            <person name="Zhao Q."/>
            <person name="Wortman J.R."/>
            <person name="Bidwell S.L."/>
            <person name="Alsmark U.C.M."/>
            <person name="Besteiro S."/>
            <person name="Sicheritz-Ponten T."/>
            <person name="Noel C.J."/>
            <person name="Dacks J.B."/>
            <person name="Foster P.G."/>
            <person name="Simillion C."/>
            <person name="Van de Peer Y."/>
            <person name="Miranda-Saavedra D."/>
            <person name="Barton G.J."/>
            <person name="Westrop G.D."/>
            <person name="Mueller S."/>
            <person name="Dessi D."/>
            <person name="Fiori P.L."/>
            <person name="Ren Q."/>
            <person name="Paulsen I."/>
            <person name="Zhang H."/>
            <person name="Bastida-Corcuera F.D."/>
            <person name="Simoes-Barbosa A."/>
            <person name="Brown M.T."/>
            <person name="Hayes R.D."/>
            <person name="Mukherjee M."/>
            <person name="Okumura C.Y."/>
            <person name="Schneider R."/>
            <person name="Smith A.J."/>
            <person name="Vanacova S."/>
            <person name="Villalvazo M."/>
            <person name="Haas B.J."/>
            <person name="Pertea M."/>
            <person name="Feldblyum T.V."/>
            <person name="Utterback T.R."/>
            <person name="Shu C.L."/>
            <person name="Osoegawa K."/>
            <person name="de Jong P.J."/>
            <person name="Hrdy I."/>
            <person name="Horvathova L."/>
            <person name="Zubacova Z."/>
            <person name="Dolezal P."/>
            <person name="Malik S.B."/>
            <person name="Logsdon J.M. Jr."/>
            <person name="Henze K."/>
            <person name="Gupta A."/>
            <person name="Wang C.C."/>
            <person name="Dunne R.L."/>
            <person name="Upcroft J.A."/>
            <person name="Upcroft P."/>
            <person name="White O."/>
            <person name="Salzberg S.L."/>
            <person name="Tang P."/>
            <person name="Chiu C.-H."/>
            <person name="Lee Y.-S."/>
            <person name="Embley T.M."/>
            <person name="Coombs G.H."/>
            <person name="Mottram J.C."/>
            <person name="Tachezy J."/>
            <person name="Fraser-Liggett C.M."/>
            <person name="Johnson P.J."/>
        </authorList>
    </citation>
    <scope>NUCLEOTIDE SEQUENCE [LARGE SCALE GENOMIC DNA]</scope>
    <source>
        <strain evidence="1">G3</strain>
    </source>
</reference>